<dbReference type="Gene3D" id="1.10.10.10">
    <property type="entry name" value="Winged helix-like DNA-binding domain superfamily/Winged helix DNA-binding domain"/>
    <property type="match status" value="1"/>
</dbReference>
<dbReference type="Pfam" id="PF12802">
    <property type="entry name" value="MarR_2"/>
    <property type="match status" value="1"/>
</dbReference>
<name>A0A231H4Q8_9NOCA</name>
<feature type="domain" description="HTH marR-type" evidence="1">
    <location>
        <begin position="8"/>
        <end position="60"/>
    </location>
</feature>
<dbReference type="Proteomes" id="UP000215506">
    <property type="component" value="Unassembled WGS sequence"/>
</dbReference>
<evidence type="ECO:0000313" key="3">
    <source>
        <dbReference type="Proteomes" id="UP000215506"/>
    </source>
</evidence>
<proteinExistence type="predicted"/>
<comment type="caution">
    <text evidence="2">The sequence shown here is derived from an EMBL/GenBank/DDBJ whole genome shotgun (WGS) entry which is preliminary data.</text>
</comment>
<evidence type="ECO:0000313" key="2">
    <source>
        <dbReference type="EMBL" id="OXR43808.1"/>
    </source>
</evidence>
<dbReference type="InterPro" id="IPR036388">
    <property type="entry name" value="WH-like_DNA-bd_sf"/>
</dbReference>
<reference evidence="2 3" key="1">
    <citation type="submission" date="2017-07" db="EMBL/GenBank/DDBJ databases">
        <title>First draft Genome Sequence of Nocardia cerradoensis isolated from human infection.</title>
        <authorList>
            <person name="Carrasco G."/>
        </authorList>
    </citation>
    <scope>NUCLEOTIDE SEQUENCE [LARGE SCALE GENOMIC DNA]</scope>
    <source>
        <strain evidence="2 3">CNM20130759</strain>
    </source>
</reference>
<keyword evidence="3" id="KW-1185">Reference proteome</keyword>
<dbReference type="EMBL" id="NGAF01000008">
    <property type="protein sequence ID" value="OXR43808.1"/>
    <property type="molecule type" value="Genomic_DNA"/>
</dbReference>
<dbReference type="InterPro" id="IPR036390">
    <property type="entry name" value="WH_DNA-bd_sf"/>
</dbReference>
<dbReference type="SUPFAM" id="SSF46785">
    <property type="entry name" value="Winged helix' DNA-binding domain"/>
    <property type="match status" value="1"/>
</dbReference>
<evidence type="ECO:0000259" key="1">
    <source>
        <dbReference type="Pfam" id="PF12802"/>
    </source>
</evidence>
<accession>A0A231H4Q8</accession>
<dbReference type="InterPro" id="IPR000835">
    <property type="entry name" value="HTH_MarR-typ"/>
</dbReference>
<dbReference type="GO" id="GO:0003700">
    <property type="term" value="F:DNA-binding transcription factor activity"/>
    <property type="evidence" value="ECO:0007669"/>
    <property type="project" value="InterPro"/>
</dbReference>
<protein>
    <recommendedName>
        <fullName evidence="1">HTH marR-type domain-containing protein</fullName>
    </recommendedName>
</protein>
<sequence>MERVRGAGVNPTERAVLRTLAPGGLLTTAQLQRATAHTTRSIRNALARLQARGLIVPSRDRSRWQLSPRGRAVAATVR</sequence>
<dbReference type="AlphaFoldDB" id="A0A231H4Q8"/>
<organism evidence="2 3">
    <name type="scientific">Nocardia cerradoensis</name>
    <dbReference type="NCBI Taxonomy" id="85688"/>
    <lineage>
        <taxon>Bacteria</taxon>
        <taxon>Bacillati</taxon>
        <taxon>Actinomycetota</taxon>
        <taxon>Actinomycetes</taxon>
        <taxon>Mycobacteriales</taxon>
        <taxon>Nocardiaceae</taxon>
        <taxon>Nocardia</taxon>
    </lineage>
</organism>
<gene>
    <name evidence="2" type="ORF">B7C42_04043</name>
</gene>